<dbReference type="AlphaFoldDB" id="A0A226CXK4"/>
<organism evidence="1 2">
    <name type="scientific">Folsomia candida</name>
    <name type="common">Springtail</name>
    <dbReference type="NCBI Taxonomy" id="158441"/>
    <lineage>
        <taxon>Eukaryota</taxon>
        <taxon>Metazoa</taxon>
        <taxon>Ecdysozoa</taxon>
        <taxon>Arthropoda</taxon>
        <taxon>Hexapoda</taxon>
        <taxon>Collembola</taxon>
        <taxon>Entomobryomorpha</taxon>
        <taxon>Isotomoidea</taxon>
        <taxon>Isotomidae</taxon>
        <taxon>Proisotominae</taxon>
        <taxon>Folsomia</taxon>
    </lineage>
</organism>
<keyword evidence="2" id="KW-1185">Reference proteome</keyword>
<gene>
    <name evidence="1" type="ORF">Fcan01_27520</name>
</gene>
<protein>
    <submittedName>
        <fullName evidence="1">Uncharacterized protein</fullName>
    </submittedName>
</protein>
<sequence length="104" mass="11435">MREILDFFEFPGGFPYLIQANPSQPDERTEAFIFLGWKAIGMSKTVCCIILAGAVFSVYARHKILNRSQELPTVKYGCGSDGGLFTPGSRGVYIAENNPAQVDV</sequence>
<dbReference type="Proteomes" id="UP000198287">
    <property type="component" value="Unassembled WGS sequence"/>
</dbReference>
<name>A0A226CXK4_FOLCA</name>
<reference evidence="1 2" key="1">
    <citation type="submission" date="2015-12" db="EMBL/GenBank/DDBJ databases">
        <title>The genome of Folsomia candida.</title>
        <authorList>
            <person name="Faddeeva A."/>
            <person name="Derks M.F."/>
            <person name="Anvar Y."/>
            <person name="Smit S."/>
            <person name="Van Straalen N."/>
            <person name="Roelofs D."/>
        </authorList>
    </citation>
    <scope>NUCLEOTIDE SEQUENCE [LARGE SCALE GENOMIC DNA]</scope>
    <source>
        <strain evidence="1 2">VU population</strain>
        <tissue evidence="1">Whole body</tissue>
    </source>
</reference>
<dbReference type="EMBL" id="LNIX01000053">
    <property type="protein sequence ID" value="OXA37709.1"/>
    <property type="molecule type" value="Genomic_DNA"/>
</dbReference>
<proteinExistence type="predicted"/>
<accession>A0A226CXK4</accession>
<evidence type="ECO:0000313" key="1">
    <source>
        <dbReference type="EMBL" id="OXA37709.1"/>
    </source>
</evidence>
<comment type="caution">
    <text evidence="1">The sequence shown here is derived from an EMBL/GenBank/DDBJ whole genome shotgun (WGS) entry which is preliminary data.</text>
</comment>
<evidence type="ECO:0000313" key="2">
    <source>
        <dbReference type="Proteomes" id="UP000198287"/>
    </source>
</evidence>